<feature type="signal peptide" evidence="1">
    <location>
        <begin position="1"/>
        <end position="21"/>
    </location>
</feature>
<dbReference type="Proteomes" id="UP000594042">
    <property type="component" value="Chromosome"/>
</dbReference>
<dbReference type="Pfam" id="PF16109">
    <property type="entry name" value="DUF4827"/>
    <property type="match status" value="1"/>
</dbReference>
<evidence type="ECO:0000313" key="3">
    <source>
        <dbReference type="Proteomes" id="UP000594042"/>
    </source>
</evidence>
<keyword evidence="3" id="KW-1185">Reference proteome</keyword>
<proteinExistence type="predicted"/>
<dbReference type="InterPro" id="IPR032252">
    <property type="entry name" value="DUF4827"/>
</dbReference>
<keyword evidence="1" id="KW-0732">Signal</keyword>
<dbReference type="EMBL" id="AP023322">
    <property type="protein sequence ID" value="BCI62605.1"/>
    <property type="molecule type" value="Genomic_DNA"/>
</dbReference>
<reference evidence="3" key="1">
    <citation type="submission" date="2020-07" db="EMBL/GenBank/DDBJ databases">
        <title>Complete genome sequencing of Coprobacter sp. strain 2CBH44.</title>
        <authorList>
            <person name="Sakamoto M."/>
            <person name="Murakami T."/>
            <person name="Mori H."/>
        </authorList>
    </citation>
    <scope>NUCLEOTIDE SEQUENCE [LARGE SCALE GENOMIC DNA]</scope>
    <source>
        <strain evidence="3">2CBH44</strain>
    </source>
</reference>
<organism evidence="2 3">
    <name type="scientific">Coprobacter secundus subsp. similis</name>
    <dbReference type="NCBI Taxonomy" id="2751153"/>
    <lineage>
        <taxon>Bacteria</taxon>
        <taxon>Pseudomonadati</taxon>
        <taxon>Bacteroidota</taxon>
        <taxon>Bacteroidia</taxon>
        <taxon>Bacteroidales</taxon>
        <taxon>Barnesiellaceae</taxon>
        <taxon>Coprobacter</taxon>
    </lineage>
</organism>
<dbReference type="Gene3D" id="3.10.50.40">
    <property type="match status" value="1"/>
</dbReference>
<sequence>MKIKCVSYITFFILSMGLFLSCDDNKTYAELLEQEENAINKFLDSYQIADIPDDGKSFITTGGKWDDTSAPFYKLDEGVYMQVVATGDMDDKAKEGEEIQIIADRTDLLTMSALSSINGSFRYGYSSPYLYFGYGVEKPLKYLGVNSKVRLIVPSKQGTQSEATAVQPILWDITYRESIQ</sequence>
<dbReference type="InterPro" id="IPR046357">
    <property type="entry name" value="PPIase_dom_sf"/>
</dbReference>
<protein>
    <submittedName>
        <fullName evidence="2">DUF4827 domain-containing protein</fullName>
    </submittedName>
</protein>
<dbReference type="GO" id="GO:0003755">
    <property type="term" value="F:peptidyl-prolyl cis-trans isomerase activity"/>
    <property type="evidence" value="ECO:0007669"/>
    <property type="project" value="InterPro"/>
</dbReference>
<name>A0A7G1HS97_9BACT</name>
<feature type="chain" id="PRO_5028825110" evidence="1">
    <location>
        <begin position="22"/>
        <end position="180"/>
    </location>
</feature>
<dbReference type="AlphaFoldDB" id="A0A7G1HS97"/>
<evidence type="ECO:0000313" key="2">
    <source>
        <dbReference type="EMBL" id="BCI62605.1"/>
    </source>
</evidence>
<gene>
    <name evidence="2" type="ORF">Cop2CBH44_09580</name>
</gene>
<accession>A0A7G1HS97</accession>
<evidence type="ECO:0000256" key="1">
    <source>
        <dbReference type="SAM" id="SignalP"/>
    </source>
</evidence>
<dbReference type="RefSeq" id="WP_200755647.1">
    <property type="nucleotide sequence ID" value="NZ_AP023322.1"/>
</dbReference>
<dbReference type="KEGG" id="copr:Cop2CBH44_09580"/>
<dbReference type="PROSITE" id="PS51257">
    <property type="entry name" value="PROKAR_LIPOPROTEIN"/>
    <property type="match status" value="1"/>
</dbReference>